<feature type="chain" id="PRO_5015206899" description="Lipopolysaccharide export system protein LptA" evidence="4">
    <location>
        <begin position="25"/>
        <end position="184"/>
    </location>
</feature>
<protein>
    <recommendedName>
        <fullName evidence="4">Lipopolysaccharide export system protein LptA</fullName>
    </recommendedName>
</protein>
<gene>
    <name evidence="4 7" type="primary">lptA</name>
    <name evidence="7" type="ORF">OFBG_01399</name>
</gene>
<evidence type="ECO:0000259" key="6">
    <source>
        <dbReference type="Pfam" id="PF03968"/>
    </source>
</evidence>
<dbReference type="HAMAP" id="MF_01914">
    <property type="entry name" value="LPS_assembly_LptA"/>
    <property type="match status" value="1"/>
</dbReference>
<dbReference type="GO" id="GO:0017089">
    <property type="term" value="F:glycolipid transfer activity"/>
    <property type="evidence" value="ECO:0007669"/>
    <property type="project" value="TreeGrafter"/>
</dbReference>
<dbReference type="EMBL" id="GG658170">
    <property type="protein sequence ID" value="EEO30371.1"/>
    <property type="molecule type" value="Genomic_DNA"/>
</dbReference>
<feature type="region of interest" description="Disordered" evidence="5">
    <location>
        <begin position="156"/>
        <end position="184"/>
    </location>
</feature>
<comment type="function">
    <text evidence="4">Involved in the assembly of lipopolysaccharide (LPS). Required for the translocation of LPS from the inner membrane to the outer membrane.</text>
</comment>
<dbReference type="AlphaFoldDB" id="C3XAZ5"/>
<evidence type="ECO:0000313" key="7">
    <source>
        <dbReference type="EMBL" id="EEO30371.1"/>
    </source>
</evidence>
<keyword evidence="2 4" id="KW-0732">Signal</keyword>
<dbReference type="Gene3D" id="2.60.450.10">
    <property type="entry name" value="Lipopolysaccharide (LPS) transport protein A like domain"/>
    <property type="match status" value="1"/>
</dbReference>
<dbReference type="RefSeq" id="WP_005881472.1">
    <property type="nucleotide sequence ID" value="NZ_CP019430.1"/>
</dbReference>
<organism evidence="7 8">
    <name type="scientific">Oxalobacter formigenes OXCC13</name>
    <dbReference type="NCBI Taxonomy" id="556269"/>
    <lineage>
        <taxon>Bacteria</taxon>
        <taxon>Pseudomonadati</taxon>
        <taxon>Pseudomonadota</taxon>
        <taxon>Betaproteobacteria</taxon>
        <taxon>Burkholderiales</taxon>
        <taxon>Oxalobacteraceae</taxon>
        <taxon>Oxalobacter</taxon>
    </lineage>
</organism>
<accession>C3XAZ5</accession>
<dbReference type="OrthoDB" id="5294855at2"/>
<evidence type="ECO:0000313" key="8">
    <source>
        <dbReference type="Proteomes" id="UP000005089"/>
    </source>
</evidence>
<evidence type="ECO:0000256" key="1">
    <source>
        <dbReference type="ARBA" id="ARBA00022448"/>
    </source>
</evidence>
<reference evidence="7 8" key="1">
    <citation type="submission" date="2009-02" db="EMBL/GenBank/DDBJ databases">
        <title>The Genome Sequence of Oxalobacter formigenes OXCC13.</title>
        <authorList>
            <consortium name="The Broad Institute Genome Sequencing Platform"/>
            <person name="Ward D."/>
            <person name="Young S.K."/>
            <person name="Kodira C.D."/>
            <person name="Zeng Q."/>
            <person name="Koehrsen M."/>
            <person name="Alvarado L."/>
            <person name="Berlin A."/>
            <person name="Borenstein D."/>
            <person name="Chen Z."/>
            <person name="Engels R."/>
            <person name="Freedman E."/>
            <person name="Gellesch M."/>
            <person name="Goldberg J."/>
            <person name="Griggs A."/>
            <person name="Gujja S."/>
            <person name="Heiman D."/>
            <person name="Hepburn T."/>
            <person name="Howarth C."/>
            <person name="Jen D."/>
            <person name="Larson L."/>
            <person name="Lewis B."/>
            <person name="Mehta T."/>
            <person name="Park D."/>
            <person name="Pearson M."/>
            <person name="Roberts A."/>
            <person name="Saif S."/>
            <person name="Shea T."/>
            <person name="Shenoy N."/>
            <person name="Sisk P."/>
            <person name="Stolte C."/>
            <person name="Sykes S."/>
            <person name="Walk T."/>
            <person name="White J."/>
            <person name="Yandava C."/>
            <person name="Allison M.J."/>
            <person name="Lander E."/>
            <person name="Nusbaum C."/>
            <person name="Galagan J."/>
            <person name="Birren B."/>
        </authorList>
    </citation>
    <scope>NUCLEOTIDE SEQUENCE [LARGE SCALE GENOMIC DNA]</scope>
    <source>
        <strain evidence="7 8">OXCC13</strain>
    </source>
</reference>
<dbReference type="GO" id="GO:0015920">
    <property type="term" value="P:lipopolysaccharide transport"/>
    <property type="evidence" value="ECO:0007669"/>
    <property type="project" value="UniProtKB-UniRule"/>
</dbReference>
<dbReference type="InterPro" id="IPR014340">
    <property type="entry name" value="LptA"/>
</dbReference>
<dbReference type="InterPro" id="IPR052037">
    <property type="entry name" value="LPS_export_LptA"/>
</dbReference>
<dbReference type="PANTHER" id="PTHR36504:SF1">
    <property type="entry name" value="LIPOPOLYSACCHARIDE EXPORT SYSTEM PROTEIN LPTA"/>
    <property type="match status" value="1"/>
</dbReference>
<proteinExistence type="inferred from homology"/>
<comment type="similarity">
    <text evidence="4">Belongs to the LptA family.</text>
</comment>
<dbReference type="Pfam" id="PF03968">
    <property type="entry name" value="LptD_N"/>
    <property type="match status" value="1"/>
</dbReference>
<evidence type="ECO:0000256" key="4">
    <source>
        <dbReference type="HAMAP-Rule" id="MF_01914"/>
    </source>
</evidence>
<dbReference type="GO" id="GO:0043165">
    <property type="term" value="P:Gram-negative-bacterium-type cell outer membrane assembly"/>
    <property type="evidence" value="ECO:0007669"/>
    <property type="project" value="UniProtKB-UniRule"/>
</dbReference>
<dbReference type="NCBIfam" id="TIGR03002">
    <property type="entry name" value="outer_YhbN_LptA"/>
    <property type="match status" value="1"/>
</dbReference>
<dbReference type="STRING" id="847.BRW83_0709"/>
<dbReference type="GO" id="GO:0001530">
    <property type="term" value="F:lipopolysaccharide binding"/>
    <property type="evidence" value="ECO:0007669"/>
    <property type="project" value="InterPro"/>
</dbReference>
<dbReference type="GeneID" id="77134611"/>
<keyword evidence="8" id="KW-1185">Reference proteome</keyword>
<evidence type="ECO:0000256" key="3">
    <source>
        <dbReference type="ARBA" id="ARBA00022764"/>
    </source>
</evidence>
<dbReference type="Proteomes" id="UP000005089">
    <property type="component" value="Unassembled WGS sequence"/>
</dbReference>
<dbReference type="eggNOG" id="COG1934">
    <property type="taxonomic scope" value="Bacteria"/>
</dbReference>
<keyword evidence="1 4" id="KW-0813">Transport</keyword>
<dbReference type="HOGENOM" id="CLU_095993_1_0_4"/>
<evidence type="ECO:0000256" key="5">
    <source>
        <dbReference type="SAM" id="MobiDB-lite"/>
    </source>
</evidence>
<comment type="subunit">
    <text evidence="4">Component of the lipopolysaccharide transport and assembly complex.</text>
</comment>
<dbReference type="PANTHER" id="PTHR36504">
    <property type="entry name" value="LIPOPOLYSACCHARIDE EXPORT SYSTEM PROTEIN LPTA"/>
    <property type="match status" value="1"/>
</dbReference>
<name>C3XAZ5_OXAFO</name>
<keyword evidence="3 4" id="KW-0574">Periplasm</keyword>
<evidence type="ECO:0000256" key="2">
    <source>
        <dbReference type="ARBA" id="ARBA00022729"/>
    </source>
</evidence>
<dbReference type="GO" id="GO:0030288">
    <property type="term" value="C:outer membrane-bounded periplasmic space"/>
    <property type="evidence" value="ECO:0007669"/>
    <property type="project" value="TreeGrafter"/>
</dbReference>
<dbReference type="InterPro" id="IPR005653">
    <property type="entry name" value="OstA-like_N"/>
</dbReference>
<comment type="subcellular location">
    <subcellularLocation>
        <location evidence="4">Periplasm</location>
    </subcellularLocation>
</comment>
<feature type="signal peptide" evidence="4">
    <location>
        <begin position="1"/>
        <end position="24"/>
    </location>
</feature>
<dbReference type="GO" id="GO:0009279">
    <property type="term" value="C:cell outer membrane"/>
    <property type="evidence" value="ECO:0007669"/>
    <property type="project" value="TreeGrafter"/>
</dbReference>
<sequence precursor="true">MKIFKPFKFLILAFCIGLSFPALAERADANKPTNIEADQMTVDDVKQVTTFTGNVIVTKGTLLIKAAKAVIVQDPEGYQYVTLYAAPGKLASMRQKLDGGPNLWMEGYGEKIEYDNKHEVAKFYTHARVKRMEGSVVTDDLMGEFIAYDGKSESYRANNTSQGVSKPGAGRVKAVIQPREKKTK</sequence>
<feature type="domain" description="Organic solvent tolerance-like N-terminal" evidence="6">
    <location>
        <begin position="34"/>
        <end position="152"/>
    </location>
</feature>